<evidence type="ECO:0000313" key="2">
    <source>
        <dbReference type="Proteomes" id="UP001164250"/>
    </source>
</evidence>
<organism evidence="1 2">
    <name type="scientific">Pistacia atlantica</name>
    <dbReference type="NCBI Taxonomy" id="434234"/>
    <lineage>
        <taxon>Eukaryota</taxon>
        <taxon>Viridiplantae</taxon>
        <taxon>Streptophyta</taxon>
        <taxon>Embryophyta</taxon>
        <taxon>Tracheophyta</taxon>
        <taxon>Spermatophyta</taxon>
        <taxon>Magnoliopsida</taxon>
        <taxon>eudicotyledons</taxon>
        <taxon>Gunneridae</taxon>
        <taxon>Pentapetalae</taxon>
        <taxon>rosids</taxon>
        <taxon>malvids</taxon>
        <taxon>Sapindales</taxon>
        <taxon>Anacardiaceae</taxon>
        <taxon>Pistacia</taxon>
    </lineage>
</organism>
<reference evidence="2" key="1">
    <citation type="journal article" date="2023" name="G3 (Bethesda)">
        <title>Genome assembly and association tests identify interacting loci associated with vigor, precocity, and sex in interspecific pistachio rootstocks.</title>
        <authorList>
            <person name="Palmer W."/>
            <person name="Jacygrad E."/>
            <person name="Sagayaradj S."/>
            <person name="Cavanaugh K."/>
            <person name="Han R."/>
            <person name="Bertier L."/>
            <person name="Beede B."/>
            <person name="Kafkas S."/>
            <person name="Golino D."/>
            <person name="Preece J."/>
            <person name="Michelmore R."/>
        </authorList>
    </citation>
    <scope>NUCLEOTIDE SEQUENCE [LARGE SCALE GENOMIC DNA]</scope>
</reference>
<dbReference type="EMBL" id="CM047901">
    <property type="protein sequence ID" value="KAJ0097989.1"/>
    <property type="molecule type" value="Genomic_DNA"/>
</dbReference>
<comment type="caution">
    <text evidence="1">The sequence shown here is derived from an EMBL/GenBank/DDBJ whole genome shotgun (WGS) entry which is preliminary data.</text>
</comment>
<protein>
    <submittedName>
        <fullName evidence="1">Uncharacterized protein</fullName>
    </submittedName>
</protein>
<keyword evidence="2" id="KW-1185">Reference proteome</keyword>
<sequence>MLRSLPDESIFTVLQVRLREPEGDILLFLTGQEEIDFSCQSLFEKMKGLAEDLPELIVRPVYRAISIEGIESLVVMPISQASAKQRAGRAGRTGPGRCYRLYTEDAYLNEMPPTCIAEIKRRSSDEIVSIIAMIQGGNIFNRSRDKQNLEDEEKAKFQKREGDHLSHLPV</sequence>
<proteinExistence type="predicted"/>
<dbReference type="Proteomes" id="UP001164250">
    <property type="component" value="Chromosome 5"/>
</dbReference>
<evidence type="ECO:0000313" key="1">
    <source>
        <dbReference type="EMBL" id="KAJ0097989.1"/>
    </source>
</evidence>
<gene>
    <name evidence="1" type="ORF">Patl1_27204</name>
</gene>
<accession>A0ACC1BGC3</accession>
<name>A0ACC1BGC3_9ROSI</name>